<comment type="caution">
    <text evidence="2">The sequence shown here is derived from an EMBL/GenBank/DDBJ whole genome shotgun (WGS) entry which is preliminary data.</text>
</comment>
<evidence type="ECO:0000256" key="1">
    <source>
        <dbReference type="SAM" id="Phobius"/>
    </source>
</evidence>
<dbReference type="InterPro" id="IPR011011">
    <property type="entry name" value="Znf_FYVE_PHD"/>
</dbReference>
<keyword evidence="1" id="KW-1133">Transmembrane helix</keyword>
<organism evidence="2">
    <name type="scientific">marine sediment metagenome</name>
    <dbReference type="NCBI Taxonomy" id="412755"/>
    <lineage>
        <taxon>unclassified sequences</taxon>
        <taxon>metagenomes</taxon>
        <taxon>ecological metagenomes</taxon>
    </lineage>
</organism>
<protein>
    <submittedName>
        <fullName evidence="2">Uncharacterized protein</fullName>
    </submittedName>
</protein>
<name>X1SBC5_9ZZZZ</name>
<accession>X1SBC5</accession>
<evidence type="ECO:0000313" key="2">
    <source>
        <dbReference type="EMBL" id="GAI76416.1"/>
    </source>
</evidence>
<dbReference type="EMBL" id="BARW01006479">
    <property type="protein sequence ID" value="GAI76416.1"/>
    <property type="molecule type" value="Genomic_DNA"/>
</dbReference>
<reference evidence="2" key="1">
    <citation type="journal article" date="2014" name="Front. Microbiol.">
        <title>High frequency of phylogenetically diverse reductive dehalogenase-homologous genes in deep subseafloor sedimentary metagenomes.</title>
        <authorList>
            <person name="Kawai M."/>
            <person name="Futagami T."/>
            <person name="Toyoda A."/>
            <person name="Takaki Y."/>
            <person name="Nishi S."/>
            <person name="Hori S."/>
            <person name="Arai W."/>
            <person name="Tsubouchi T."/>
            <person name="Morono Y."/>
            <person name="Uchiyama I."/>
            <person name="Ito T."/>
            <person name="Fujiyama A."/>
            <person name="Inagaki F."/>
            <person name="Takami H."/>
        </authorList>
    </citation>
    <scope>NUCLEOTIDE SEQUENCE</scope>
    <source>
        <strain evidence="2">Expedition CK06-06</strain>
    </source>
</reference>
<feature type="transmembrane region" description="Helical" evidence="1">
    <location>
        <begin position="5"/>
        <end position="25"/>
    </location>
</feature>
<gene>
    <name evidence="2" type="ORF">S12H4_13602</name>
</gene>
<feature type="non-terminal residue" evidence="2">
    <location>
        <position position="1"/>
    </location>
</feature>
<dbReference type="SUPFAM" id="SSF57903">
    <property type="entry name" value="FYVE/PHD zinc finger"/>
    <property type="match status" value="1"/>
</dbReference>
<keyword evidence="1" id="KW-0472">Membrane</keyword>
<dbReference type="AlphaFoldDB" id="X1SBC5"/>
<proteinExistence type="predicted"/>
<sequence length="147" mass="16762">ALKFWLLSGISVVIVIFSIESLLIYEISIIGLSVEEVFQIVLYLFMLLVVIFLEYQVIKDIKSNKKQDKKEDMPNILEMFTKPQRVTEEEVSVSKEKKICLVCKGKISGLNFMCSKCGTFYCLKCSEALSNLENACWACNNPIDKSK</sequence>
<feature type="transmembrane region" description="Helical" evidence="1">
    <location>
        <begin position="37"/>
        <end position="58"/>
    </location>
</feature>
<keyword evidence="1" id="KW-0812">Transmembrane</keyword>